<gene>
    <name evidence="3" type="ORF">CSUI_010673</name>
</gene>
<dbReference type="EMBL" id="MIGC01007946">
    <property type="protein sequence ID" value="PHJ15516.1"/>
    <property type="molecule type" value="Genomic_DNA"/>
</dbReference>
<dbReference type="CDD" id="cd01647">
    <property type="entry name" value="RT_LTR"/>
    <property type="match status" value="1"/>
</dbReference>
<dbReference type="VEuPathDB" id="ToxoDB:CSUI_010673"/>
<reference evidence="3 4" key="1">
    <citation type="journal article" date="2017" name="Int. J. Parasitol.">
        <title>The genome of the protozoan parasite Cystoisospora suis and a reverse vaccinology approach to identify vaccine candidates.</title>
        <authorList>
            <person name="Palmieri N."/>
            <person name="Shrestha A."/>
            <person name="Ruttkowski B."/>
            <person name="Beck T."/>
            <person name="Vogl C."/>
            <person name="Tomley F."/>
            <person name="Blake D.P."/>
            <person name="Joachim A."/>
        </authorList>
    </citation>
    <scope>NUCLEOTIDE SEQUENCE [LARGE SCALE GENOMIC DNA]</scope>
    <source>
        <strain evidence="3 4">Wien I</strain>
    </source>
</reference>
<dbReference type="InterPro" id="IPR000477">
    <property type="entry name" value="RT_dom"/>
</dbReference>
<comment type="caution">
    <text evidence="3">The sequence shown here is derived from an EMBL/GenBank/DDBJ whole genome shotgun (WGS) entry which is preliminary data.</text>
</comment>
<proteinExistence type="predicted"/>
<keyword evidence="4" id="KW-1185">Reference proteome</keyword>
<dbReference type="PANTHER" id="PTHR24559:SF436">
    <property type="entry name" value="RNA-DIRECTED DNA POLYMERASE HOMOLOG"/>
    <property type="match status" value="1"/>
</dbReference>
<dbReference type="AlphaFoldDB" id="A0A2C6KGQ3"/>
<protein>
    <submittedName>
        <fullName evidence="3">Retrotransposon ty3-gypsy subclass</fullName>
    </submittedName>
</protein>
<dbReference type="Proteomes" id="UP000221165">
    <property type="component" value="Unassembled WGS sequence"/>
</dbReference>
<dbReference type="PROSITE" id="PS50878">
    <property type="entry name" value="RT_POL"/>
    <property type="match status" value="1"/>
</dbReference>
<organism evidence="3 4">
    <name type="scientific">Cystoisospora suis</name>
    <dbReference type="NCBI Taxonomy" id="483139"/>
    <lineage>
        <taxon>Eukaryota</taxon>
        <taxon>Sar</taxon>
        <taxon>Alveolata</taxon>
        <taxon>Apicomplexa</taxon>
        <taxon>Conoidasida</taxon>
        <taxon>Coccidia</taxon>
        <taxon>Eucoccidiorida</taxon>
        <taxon>Eimeriorina</taxon>
        <taxon>Sarcocystidae</taxon>
        <taxon>Cystoisospora</taxon>
    </lineage>
</organism>
<dbReference type="InterPro" id="IPR043128">
    <property type="entry name" value="Rev_trsase/Diguanyl_cyclase"/>
</dbReference>
<dbReference type="InterPro" id="IPR053134">
    <property type="entry name" value="RNA-dir_DNA_polymerase"/>
</dbReference>
<dbReference type="Gene3D" id="3.10.10.10">
    <property type="entry name" value="HIV Type 1 Reverse Transcriptase, subunit A, domain 1"/>
    <property type="match status" value="1"/>
</dbReference>
<evidence type="ECO:0000313" key="4">
    <source>
        <dbReference type="Proteomes" id="UP000221165"/>
    </source>
</evidence>
<evidence type="ECO:0000313" key="3">
    <source>
        <dbReference type="EMBL" id="PHJ15516.1"/>
    </source>
</evidence>
<accession>A0A2C6KGQ3</accession>
<evidence type="ECO:0000259" key="2">
    <source>
        <dbReference type="PROSITE" id="PS50878"/>
    </source>
</evidence>
<evidence type="ECO:0000256" key="1">
    <source>
        <dbReference type="SAM" id="MobiDB-lite"/>
    </source>
</evidence>
<name>A0A2C6KGQ3_9APIC</name>
<feature type="region of interest" description="Disordered" evidence="1">
    <location>
        <begin position="12"/>
        <end position="32"/>
    </location>
</feature>
<sequence>MGFIKLSSVAEEEGLRNPGRETDCTGTAPAKRRGRWRSRSRFTITVRRIQRLIPGHSPGGIKRRTITHQIHRVPGKLSNYPKQCYNLLDQHLSELKKQLRELLEKGFIVHSQSPIAAPVFFVKKQDGTLRMVVDYRALNGIVIKYEYPLPIIHDMINRLGKARWFSKLDLHSGYHQVEVSETDQSKTAFRTRYGTFQFTVMPFSLAGAPSTFQRLMQNIFLEELDDFEMVYLDEVLVYSPTRRLHLHHLEKDFSKMRKKQLNVKLAKCEFCQQRVQYIGFVISSEGMAADPAKLKTLRDWPEI</sequence>
<dbReference type="OrthoDB" id="2013610at2759"/>
<dbReference type="Pfam" id="PF00078">
    <property type="entry name" value="RVT_1"/>
    <property type="match status" value="1"/>
</dbReference>
<dbReference type="GeneID" id="94433986"/>
<dbReference type="Gene3D" id="3.30.70.270">
    <property type="match status" value="1"/>
</dbReference>
<dbReference type="SUPFAM" id="SSF56672">
    <property type="entry name" value="DNA/RNA polymerases"/>
    <property type="match status" value="1"/>
</dbReference>
<feature type="domain" description="Reverse transcriptase" evidence="2">
    <location>
        <begin position="103"/>
        <end position="282"/>
    </location>
</feature>
<dbReference type="PANTHER" id="PTHR24559">
    <property type="entry name" value="TRANSPOSON TY3-I GAG-POL POLYPROTEIN"/>
    <property type="match status" value="1"/>
</dbReference>
<feature type="compositionally biased region" description="Basic and acidic residues" evidence="1">
    <location>
        <begin position="13"/>
        <end position="23"/>
    </location>
</feature>
<dbReference type="InterPro" id="IPR043502">
    <property type="entry name" value="DNA/RNA_pol_sf"/>
</dbReference>
<dbReference type="RefSeq" id="XP_067917249.1">
    <property type="nucleotide sequence ID" value="XM_068070775.1"/>
</dbReference>